<evidence type="ECO:0000256" key="10">
    <source>
        <dbReference type="ARBA" id="ARBA00022723"/>
    </source>
</evidence>
<evidence type="ECO:0000256" key="8">
    <source>
        <dbReference type="ARBA" id="ARBA00022679"/>
    </source>
</evidence>
<evidence type="ECO:0000256" key="1">
    <source>
        <dbReference type="ARBA" id="ARBA00000900"/>
    </source>
</evidence>
<keyword evidence="7" id="KW-0962">Peroxisome biogenesis</keyword>
<dbReference type="InterPro" id="IPR013083">
    <property type="entry name" value="Znf_RING/FYVE/PHD"/>
</dbReference>
<dbReference type="SUPFAM" id="SSF57850">
    <property type="entry name" value="RING/U-box"/>
    <property type="match status" value="1"/>
</dbReference>
<evidence type="ECO:0000256" key="19">
    <source>
        <dbReference type="SAM" id="Phobius"/>
    </source>
</evidence>
<dbReference type="GO" id="GO:0008270">
    <property type="term" value="F:zinc ion binding"/>
    <property type="evidence" value="ECO:0007669"/>
    <property type="project" value="UniProtKB-KW"/>
</dbReference>
<dbReference type="GO" id="GO:0005778">
    <property type="term" value="C:peroxisomal membrane"/>
    <property type="evidence" value="ECO:0007669"/>
    <property type="project" value="UniProtKB-SubCell"/>
</dbReference>
<keyword evidence="9 19" id="KW-0812">Transmembrane</keyword>
<evidence type="ECO:0000313" key="21">
    <source>
        <dbReference type="EMBL" id="KAK6172048.1"/>
    </source>
</evidence>
<comment type="subcellular location">
    <subcellularLocation>
        <location evidence="2">Peroxisome membrane</location>
        <topology evidence="2">Multi-pass membrane protein</topology>
    </subcellularLocation>
</comment>
<evidence type="ECO:0000313" key="22">
    <source>
        <dbReference type="Proteomes" id="UP001347796"/>
    </source>
</evidence>
<keyword evidence="16 19" id="KW-0472">Membrane</keyword>
<feature type="domain" description="RING-type" evidence="20">
    <location>
        <begin position="237"/>
        <end position="275"/>
    </location>
</feature>
<keyword evidence="15 19" id="KW-1133">Transmembrane helix</keyword>
<accession>A0AAN8PBI5</accession>
<evidence type="ECO:0000256" key="6">
    <source>
        <dbReference type="ARBA" id="ARBA00022448"/>
    </source>
</evidence>
<comment type="catalytic activity">
    <reaction evidence="1">
        <text>S-ubiquitinyl-[E2 ubiquitin-conjugating enzyme]-L-cysteine + [acceptor protein]-L-lysine = [E2 ubiquitin-conjugating enzyme]-L-cysteine + N(6)-ubiquitinyl-[acceptor protein]-L-lysine.</text>
        <dbReference type="EC" id="2.3.2.27"/>
    </reaction>
</comment>
<evidence type="ECO:0000256" key="2">
    <source>
        <dbReference type="ARBA" id="ARBA00004585"/>
    </source>
</evidence>
<evidence type="ECO:0000256" key="17">
    <source>
        <dbReference type="ARBA" id="ARBA00023140"/>
    </source>
</evidence>
<comment type="pathway">
    <text evidence="3">Protein modification; protein ubiquitination.</text>
</comment>
<dbReference type="EC" id="2.3.2.27" evidence="5"/>
<dbReference type="EMBL" id="JAZGQO010000012">
    <property type="protein sequence ID" value="KAK6172048.1"/>
    <property type="molecule type" value="Genomic_DNA"/>
</dbReference>
<dbReference type="Proteomes" id="UP001347796">
    <property type="component" value="Unassembled WGS sequence"/>
</dbReference>
<reference evidence="21 22" key="1">
    <citation type="submission" date="2024-01" db="EMBL/GenBank/DDBJ databases">
        <title>The genome of the rayed Mediterranean limpet Patella caerulea (Linnaeus, 1758).</title>
        <authorList>
            <person name="Anh-Thu Weber A."/>
            <person name="Halstead-Nussloch G."/>
        </authorList>
    </citation>
    <scope>NUCLEOTIDE SEQUENCE [LARGE SCALE GENOMIC DNA]</scope>
    <source>
        <strain evidence="21">AATW-2023a</strain>
        <tissue evidence="21">Whole specimen</tissue>
    </source>
</reference>
<dbReference type="AlphaFoldDB" id="A0AAN8PBI5"/>
<evidence type="ECO:0000256" key="14">
    <source>
        <dbReference type="ARBA" id="ARBA00022927"/>
    </source>
</evidence>
<dbReference type="PROSITE" id="PS00518">
    <property type="entry name" value="ZF_RING_1"/>
    <property type="match status" value="1"/>
</dbReference>
<dbReference type="PANTHER" id="PTHR23350:SF0">
    <property type="entry name" value="PEROXISOME BIOGENESIS FACTOR 10"/>
    <property type="match status" value="1"/>
</dbReference>
<keyword evidence="10" id="KW-0479">Metal-binding</keyword>
<keyword evidence="11 18" id="KW-0863">Zinc-finger</keyword>
<dbReference type="InterPro" id="IPR006845">
    <property type="entry name" value="Pex_N"/>
</dbReference>
<dbReference type="PROSITE" id="PS50089">
    <property type="entry name" value="ZF_RING_2"/>
    <property type="match status" value="1"/>
</dbReference>
<organism evidence="21 22">
    <name type="scientific">Patella caerulea</name>
    <name type="common">Rayed Mediterranean limpet</name>
    <dbReference type="NCBI Taxonomy" id="87958"/>
    <lineage>
        <taxon>Eukaryota</taxon>
        <taxon>Metazoa</taxon>
        <taxon>Spiralia</taxon>
        <taxon>Lophotrochozoa</taxon>
        <taxon>Mollusca</taxon>
        <taxon>Gastropoda</taxon>
        <taxon>Patellogastropoda</taxon>
        <taxon>Patelloidea</taxon>
        <taxon>Patellidae</taxon>
        <taxon>Patella</taxon>
    </lineage>
</organism>
<evidence type="ECO:0000256" key="12">
    <source>
        <dbReference type="ARBA" id="ARBA00022786"/>
    </source>
</evidence>
<keyword evidence="13" id="KW-0862">Zinc</keyword>
<dbReference type="PANTHER" id="PTHR23350">
    <property type="entry name" value="PEROXISOME ASSEMBLY PROTEIN 10"/>
    <property type="match status" value="1"/>
</dbReference>
<evidence type="ECO:0000256" key="11">
    <source>
        <dbReference type="ARBA" id="ARBA00022771"/>
    </source>
</evidence>
<sequence>MFKNAGSAEILRSQQKDEQYMTFLRSTIADNCQTLAGARFWIKWRKELDVLSDLGYFILTTLAGYQTIGEEYVNIIQVDSSKRRLPTLRRRLLMVILHVSSPYLLQKTMKNVEKCLERSRHPSVELKQTLPKIIPFMRNVFLYLHRFHLGIFYLHGAFYHVAKRFTAVRYIQYLSKSSMSRSSATFNYLAWLSLCQLGLTILLQLYKLYISSSHHHTINMVSRSSLSSEPVPANKTCSLCLELRLNPTLTPCGHLFCWNCIHSWCQTKPECPLCRYKFPPHRLVYLKNIDAPLH</sequence>
<gene>
    <name evidence="21" type="ORF">SNE40_018012</name>
</gene>
<dbReference type="GO" id="GO:0016558">
    <property type="term" value="P:protein import into peroxisome matrix"/>
    <property type="evidence" value="ECO:0007669"/>
    <property type="project" value="InterPro"/>
</dbReference>
<keyword evidence="6" id="KW-0813">Transport</keyword>
<proteinExistence type="inferred from homology"/>
<dbReference type="Gene3D" id="3.30.40.10">
    <property type="entry name" value="Zinc/RING finger domain, C3HC4 (zinc finger)"/>
    <property type="match status" value="1"/>
</dbReference>
<comment type="similarity">
    <text evidence="4">Belongs to the pex2/pex10/pex12 family.</text>
</comment>
<dbReference type="GO" id="GO:0061630">
    <property type="term" value="F:ubiquitin protein ligase activity"/>
    <property type="evidence" value="ECO:0007669"/>
    <property type="project" value="UniProtKB-EC"/>
</dbReference>
<evidence type="ECO:0000256" key="9">
    <source>
        <dbReference type="ARBA" id="ARBA00022692"/>
    </source>
</evidence>
<keyword evidence="22" id="KW-1185">Reference proteome</keyword>
<evidence type="ECO:0000256" key="15">
    <source>
        <dbReference type="ARBA" id="ARBA00022989"/>
    </source>
</evidence>
<dbReference type="InterPro" id="IPR001841">
    <property type="entry name" value="Znf_RING"/>
</dbReference>
<protein>
    <recommendedName>
        <fullName evidence="5">RING-type E3 ubiquitin transferase</fullName>
        <ecNumber evidence="5">2.3.2.27</ecNumber>
    </recommendedName>
</protein>
<evidence type="ECO:0000256" key="18">
    <source>
        <dbReference type="PROSITE-ProRule" id="PRU00175"/>
    </source>
</evidence>
<comment type="caution">
    <text evidence="21">The sequence shown here is derived from an EMBL/GenBank/DDBJ whole genome shotgun (WGS) entry which is preliminary data.</text>
</comment>
<evidence type="ECO:0000256" key="4">
    <source>
        <dbReference type="ARBA" id="ARBA00008704"/>
    </source>
</evidence>
<dbReference type="Pfam" id="PF04757">
    <property type="entry name" value="Pex2_Pex12"/>
    <property type="match status" value="1"/>
</dbReference>
<feature type="transmembrane region" description="Helical" evidence="19">
    <location>
        <begin position="188"/>
        <end position="206"/>
    </location>
</feature>
<evidence type="ECO:0000256" key="5">
    <source>
        <dbReference type="ARBA" id="ARBA00012483"/>
    </source>
</evidence>
<evidence type="ECO:0000256" key="7">
    <source>
        <dbReference type="ARBA" id="ARBA00022593"/>
    </source>
</evidence>
<name>A0AAN8PBI5_PATCE</name>
<evidence type="ECO:0000259" key="20">
    <source>
        <dbReference type="PROSITE" id="PS50089"/>
    </source>
</evidence>
<keyword evidence="14" id="KW-0653">Protein transport</keyword>
<dbReference type="InterPro" id="IPR025654">
    <property type="entry name" value="PEX2/10"/>
</dbReference>
<dbReference type="SMART" id="SM00184">
    <property type="entry name" value="RING"/>
    <property type="match status" value="1"/>
</dbReference>
<dbReference type="InterPro" id="IPR017907">
    <property type="entry name" value="Znf_RING_CS"/>
</dbReference>
<evidence type="ECO:0000256" key="13">
    <source>
        <dbReference type="ARBA" id="ARBA00022833"/>
    </source>
</evidence>
<dbReference type="Pfam" id="PF13639">
    <property type="entry name" value="zf-RING_2"/>
    <property type="match status" value="1"/>
</dbReference>
<feature type="transmembrane region" description="Helical" evidence="19">
    <location>
        <begin position="140"/>
        <end position="162"/>
    </location>
</feature>
<keyword evidence="8" id="KW-0808">Transferase</keyword>
<dbReference type="CDD" id="cd16527">
    <property type="entry name" value="RING-HC_PEX10"/>
    <property type="match status" value="1"/>
</dbReference>
<keyword evidence="12" id="KW-0833">Ubl conjugation pathway</keyword>
<evidence type="ECO:0000256" key="16">
    <source>
        <dbReference type="ARBA" id="ARBA00023136"/>
    </source>
</evidence>
<keyword evidence="17" id="KW-0576">Peroxisome</keyword>
<evidence type="ECO:0000256" key="3">
    <source>
        <dbReference type="ARBA" id="ARBA00004906"/>
    </source>
</evidence>